<evidence type="ECO:0000256" key="2">
    <source>
        <dbReference type="SAM" id="Phobius"/>
    </source>
</evidence>
<dbReference type="InterPro" id="IPR001387">
    <property type="entry name" value="Cro/C1-type_HTH"/>
</dbReference>
<feature type="transmembrane region" description="Helical" evidence="2">
    <location>
        <begin position="138"/>
        <end position="155"/>
    </location>
</feature>
<name>A0A3D8TQQ1_9LIST</name>
<dbReference type="Proteomes" id="UP000257055">
    <property type="component" value="Unassembled WGS sequence"/>
</dbReference>
<dbReference type="PANTHER" id="PTHR46558:SF4">
    <property type="entry name" value="DNA-BIDING PHAGE PROTEIN"/>
    <property type="match status" value="1"/>
</dbReference>
<comment type="caution">
    <text evidence="4">The sequence shown here is derived from an EMBL/GenBank/DDBJ whole genome shotgun (WGS) entry which is preliminary data.</text>
</comment>
<accession>A0A3D8TQQ1</accession>
<keyword evidence="2" id="KW-0472">Membrane</keyword>
<gene>
    <name evidence="4" type="ORF">UR08_08660</name>
</gene>
<dbReference type="PANTHER" id="PTHR46558">
    <property type="entry name" value="TRACRIPTIONAL REGULATORY PROTEIN-RELATED-RELATED"/>
    <property type="match status" value="1"/>
</dbReference>
<dbReference type="PROSITE" id="PS50943">
    <property type="entry name" value="HTH_CROC1"/>
    <property type="match status" value="1"/>
</dbReference>
<dbReference type="AlphaFoldDB" id="A0A3D8TQQ1"/>
<feature type="transmembrane region" description="Helical" evidence="2">
    <location>
        <begin position="83"/>
        <end position="105"/>
    </location>
</feature>
<dbReference type="GO" id="GO:0003677">
    <property type="term" value="F:DNA binding"/>
    <property type="evidence" value="ECO:0007669"/>
    <property type="project" value="UniProtKB-KW"/>
</dbReference>
<proteinExistence type="predicted"/>
<dbReference type="SMART" id="SM00530">
    <property type="entry name" value="HTH_XRE"/>
    <property type="match status" value="1"/>
</dbReference>
<dbReference type="Pfam" id="PF01381">
    <property type="entry name" value="HTH_3"/>
    <property type="match status" value="1"/>
</dbReference>
<dbReference type="EMBL" id="LARY01000002">
    <property type="protein sequence ID" value="RDX01017.1"/>
    <property type="molecule type" value="Genomic_DNA"/>
</dbReference>
<feature type="transmembrane region" description="Helical" evidence="2">
    <location>
        <begin position="111"/>
        <end position="131"/>
    </location>
</feature>
<reference evidence="5" key="1">
    <citation type="submission" date="2015-04" db="EMBL/GenBank/DDBJ databases">
        <authorList>
            <person name="Schardt J."/>
            <person name="Mueller-Herbst S."/>
            <person name="Scherer S."/>
            <person name="Huptas C."/>
        </authorList>
    </citation>
    <scope>NUCLEOTIDE SEQUENCE [LARGE SCALE GENOMIC DNA]</scope>
    <source>
        <strain evidence="5">Kiel-L1</strain>
    </source>
</reference>
<evidence type="ECO:0000313" key="4">
    <source>
        <dbReference type="EMBL" id="RDX01017.1"/>
    </source>
</evidence>
<feature type="domain" description="HTH cro/C1-type" evidence="3">
    <location>
        <begin position="7"/>
        <end position="61"/>
    </location>
</feature>
<dbReference type="Gene3D" id="1.10.260.40">
    <property type="entry name" value="lambda repressor-like DNA-binding domains"/>
    <property type="match status" value="1"/>
</dbReference>
<keyword evidence="2" id="KW-1133">Transmembrane helix</keyword>
<keyword evidence="1" id="KW-0238">DNA-binding</keyword>
<dbReference type="SUPFAM" id="SSF47413">
    <property type="entry name" value="lambda repressor-like DNA-binding domains"/>
    <property type="match status" value="1"/>
</dbReference>
<protein>
    <submittedName>
        <fullName evidence="4">XRE family transcriptional regulator</fullName>
    </submittedName>
</protein>
<evidence type="ECO:0000313" key="5">
    <source>
        <dbReference type="Proteomes" id="UP000257055"/>
    </source>
</evidence>
<dbReference type="InterPro" id="IPR010982">
    <property type="entry name" value="Lambda_DNA-bd_dom_sf"/>
</dbReference>
<sequence length="182" mass="21028">MTLGESLKQARTEKNLTQEEVAQKLYVTRQTVSRWEQNKTMPNIFVLQELGNLYGLSTDELLSETKKEANEIGGEKKMKKVNWLALIGVLFFNLLLFSSVAVTAIALVLTFWAVTFIFILAPILYISVTAVGWQDFEALQLLLSFVLMLIGWLWYPLAKKFTQILLEFFIKYIKFNQKTIYN</sequence>
<evidence type="ECO:0000256" key="1">
    <source>
        <dbReference type="ARBA" id="ARBA00023125"/>
    </source>
</evidence>
<dbReference type="RefSeq" id="WP_115753268.1">
    <property type="nucleotide sequence ID" value="NZ_LARY01000002.1"/>
</dbReference>
<organism evidence="4 5">
    <name type="scientific">Listeria kieliensis</name>
    <dbReference type="NCBI Taxonomy" id="1621700"/>
    <lineage>
        <taxon>Bacteria</taxon>
        <taxon>Bacillati</taxon>
        <taxon>Bacillota</taxon>
        <taxon>Bacilli</taxon>
        <taxon>Bacillales</taxon>
        <taxon>Listeriaceae</taxon>
        <taxon>Listeria</taxon>
    </lineage>
</organism>
<keyword evidence="2" id="KW-0812">Transmembrane</keyword>
<evidence type="ECO:0000259" key="3">
    <source>
        <dbReference type="PROSITE" id="PS50943"/>
    </source>
</evidence>
<keyword evidence="5" id="KW-1185">Reference proteome</keyword>
<dbReference type="CDD" id="cd00093">
    <property type="entry name" value="HTH_XRE"/>
    <property type="match status" value="1"/>
</dbReference>